<dbReference type="EMBL" id="JBHSMQ010000002">
    <property type="protein sequence ID" value="MFC5454490.1"/>
    <property type="molecule type" value="Genomic_DNA"/>
</dbReference>
<reference evidence="2" key="1">
    <citation type="journal article" date="2019" name="Int. J. Syst. Evol. Microbiol.">
        <title>The Global Catalogue of Microorganisms (GCM) 10K type strain sequencing project: providing services to taxonomists for standard genome sequencing and annotation.</title>
        <authorList>
            <consortium name="The Broad Institute Genomics Platform"/>
            <consortium name="The Broad Institute Genome Sequencing Center for Infectious Disease"/>
            <person name="Wu L."/>
            <person name="Ma J."/>
        </authorList>
    </citation>
    <scope>NUCLEOTIDE SEQUENCE [LARGE SCALE GENOMIC DNA]</scope>
    <source>
        <strain evidence="2">CGMCC 4.1469</strain>
    </source>
</reference>
<name>A0ABW0KMC5_9BACT</name>
<accession>A0ABW0KMC5</accession>
<protein>
    <submittedName>
        <fullName evidence="1">Uncharacterized protein</fullName>
    </submittedName>
</protein>
<evidence type="ECO:0000313" key="2">
    <source>
        <dbReference type="Proteomes" id="UP001596052"/>
    </source>
</evidence>
<dbReference type="RefSeq" id="WP_377164624.1">
    <property type="nucleotide sequence ID" value="NZ_JBHSMQ010000002.1"/>
</dbReference>
<gene>
    <name evidence="1" type="ORF">ACFQDI_06440</name>
</gene>
<keyword evidence="2" id="KW-1185">Reference proteome</keyword>
<comment type="caution">
    <text evidence="1">The sequence shown here is derived from an EMBL/GenBank/DDBJ whole genome shotgun (WGS) entry which is preliminary data.</text>
</comment>
<sequence>MRAHRHHSRPLTRLVHLLLLAGWLLSSQGIAPAICMAAALIDGDHAVKVGVSNEEGLTVVLSHAGKSTAELSRHQHDALCRFLMAFAVTPESSASDHILAFKSVDEASRAQQQQQSPTQGIAQTVIPVTVLDCRFARPSPDQAVAARLLRGSWSHGLALRSGRTVMRC</sequence>
<evidence type="ECO:0000313" key="1">
    <source>
        <dbReference type="EMBL" id="MFC5454490.1"/>
    </source>
</evidence>
<proteinExistence type="predicted"/>
<organism evidence="1 2">
    <name type="scientific">Prosthecobacter fluviatilis</name>
    <dbReference type="NCBI Taxonomy" id="445931"/>
    <lineage>
        <taxon>Bacteria</taxon>
        <taxon>Pseudomonadati</taxon>
        <taxon>Verrucomicrobiota</taxon>
        <taxon>Verrucomicrobiia</taxon>
        <taxon>Verrucomicrobiales</taxon>
        <taxon>Verrucomicrobiaceae</taxon>
        <taxon>Prosthecobacter</taxon>
    </lineage>
</organism>
<dbReference type="Proteomes" id="UP001596052">
    <property type="component" value="Unassembled WGS sequence"/>
</dbReference>